<dbReference type="InterPro" id="IPR036236">
    <property type="entry name" value="Znf_C2H2_sf"/>
</dbReference>
<protein>
    <submittedName>
        <fullName evidence="8">PR domain zinc finger protein 4</fullName>
    </submittedName>
</protein>
<evidence type="ECO:0000256" key="5">
    <source>
        <dbReference type="PROSITE-ProRule" id="PRU00042"/>
    </source>
</evidence>
<evidence type="ECO:0000256" key="2">
    <source>
        <dbReference type="ARBA" id="ARBA00022737"/>
    </source>
</evidence>
<feature type="region of interest" description="Disordered" evidence="6">
    <location>
        <begin position="479"/>
        <end position="653"/>
    </location>
</feature>
<dbReference type="SMART" id="SM00355">
    <property type="entry name" value="ZnF_C2H2"/>
    <property type="match status" value="7"/>
</dbReference>
<keyword evidence="3 5" id="KW-0863">Zinc-finger</keyword>
<feature type="compositionally biased region" description="Basic and acidic residues" evidence="6">
    <location>
        <begin position="503"/>
        <end position="512"/>
    </location>
</feature>
<dbReference type="OrthoDB" id="6369905at2759"/>
<dbReference type="PANTHER" id="PTHR24379">
    <property type="entry name" value="KRAB AND ZINC FINGER DOMAIN-CONTAINING"/>
    <property type="match status" value="1"/>
</dbReference>
<evidence type="ECO:0000256" key="1">
    <source>
        <dbReference type="ARBA" id="ARBA00022723"/>
    </source>
</evidence>
<feature type="compositionally biased region" description="Low complexity" evidence="6">
    <location>
        <begin position="309"/>
        <end position="327"/>
    </location>
</feature>
<dbReference type="CDD" id="cd10534">
    <property type="entry name" value="PR-SET_PRDM-like"/>
    <property type="match status" value="1"/>
</dbReference>
<dbReference type="Proteomes" id="UP000242188">
    <property type="component" value="Unassembled WGS sequence"/>
</dbReference>
<feature type="domain" description="C2H2-type" evidence="7">
    <location>
        <begin position="996"/>
        <end position="1023"/>
    </location>
</feature>
<accession>A0A210Q0N0</accession>
<dbReference type="SUPFAM" id="SSF57667">
    <property type="entry name" value="beta-beta-alpha zinc fingers"/>
    <property type="match status" value="3"/>
</dbReference>
<evidence type="ECO:0000256" key="6">
    <source>
        <dbReference type="SAM" id="MobiDB-lite"/>
    </source>
</evidence>
<feature type="compositionally biased region" description="Basic residues" evidence="6">
    <location>
        <begin position="513"/>
        <end position="535"/>
    </location>
</feature>
<feature type="domain" description="C2H2-type" evidence="7">
    <location>
        <begin position="910"/>
        <end position="938"/>
    </location>
</feature>
<feature type="domain" description="C2H2-type" evidence="7">
    <location>
        <begin position="1025"/>
        <end position="1052"/>
    </location>
</feature>
<feature type="region of interest" description="Disordered" evidence="6">
    <location>
        <begin position="309"/>
        <end position="329"/>
    </location>
</feature>
<keyword evidence="4" id="KW-0862">Zinc</keyword>
<evidence type="ECO:0000256" key="4">
    <source>
        <dbReference type="ARBA" id="ARBA00022833"/>
    </source>
</evidence>
<dbReference type="Gene3D" id="3.30.160.60">
    <property type="entry name" value="Classic Zinc Finger"/>
    <property type="match status" value="3"/>
</dbReference>
<evidence type="ECO:0000313" key="8">
    <source>
        <dbReference type="EMBL" id="OWF42282.1"/>
    </source>
</evidence>
<name>A0A210Q0N0_MIZYE</name>
<feature type="compositionally biased region" description="Acidic residues" evidence="6">
    <location>
        <begin position="481"/>
        <end position="495"/>
    </location>
</feature>
<proteinExistence type="predicted"/>
<feature type="compositionally biased region" description="Basic residues" evidence="6">
    <location>
        <begin position="606"/>
        <end position="625"/>
    </location>
</feature>
<keyword evidence="9" id="KW-1185">Reference proteome</keyword>
<dbReference type="InterPro" id="IPR001214">
    <property type="entry name" value="SET_dom"/>
</dbReference>
<dbReference type="Pfam" id="PF21549">
    <property type="entry name" value="PRDM2_PR"/>
    <property type="match status" value="1"/>
</dbReference>
<feature type="domain" description="C2H2-type" evidence="7">
    <location>
        <begin position="968"/>
        <end position="996"/>
    </location>
</feature>
<evidence type="ECO:0000259" key="7">
    <source>
        <dbReference type="PROSITE" id="PS50157"/>
    </source>
</evidence>
<dbReference type="SUPFAM" id="SSF82199">
    <property type="entry name" value="SET domain"/>
    <property type="match status" value="1"/>
</dbReference>
<dbReference type="InterPro" id="IPR046341">
    <property type="entry name" value="SET_dom_sf"/>
</dbReference>
<dbReference type="Pfam" id="PF00096">
    <property type="entry name" value="zf-C2H2"/>
    <property type="match status" value="4"/>
</dbReference>
<dbReference type="EMBL" id="NEDP02005302">
    <property type="protein sequence ID" value="OWF42282.1"/>
    <property type="molecule type" value="Genomic_DNA"/>
</dbReference>
<dbReference type="PANTHER" id="PTHR24379:SF121">
    <property type="entry name" value="C2H2-TYPE DOMAIN-CONTAINING PROTEIN"/>
    <property type="match status" value="1"/>
</dbReference>
<keyword evidence="1" id="KW-0479">Metal-binding</keyword>
<dbReference type="PROSITE" id="PS00028">
    <property type="entry name" value="ZINC_FINGER_C2H2_1"/>
    <property type="match status" value="5"/>
</dbReference>
<dbReference type="PROSITE" id="PS50157">
    <property type="entry name" value="ZINC_FINGER_C2H2_2"/>
    <property type="match status" value="5"/>
</dbReference>
<evidence type="ECO:0000313" key="9">
    <source>
        <dbReference type="Proteomes" id="UP000242188"/>
    </source>
</evidence>
<gene>
    <name evidence="8" type="ORF">KP79_PYT16460</name>
</gene>
<dbReference type="Gene3D" id="2.170.270.10">
    <property type="entry name" value="SET domain"/>
    <property type="match status" value="1"/>
</dbReference>
<organism evidence="8 9">
    <name type="scientific">Mizuhopecten yessoensis</name>
    <name type="common">Japanese scallop</name>
    <name type="synonym">Patinopecten yessoensis</name>
    <dbReference type="NCBI Taxonomy" id="6573"/>
    <lineage>
        <taxon>Eukaryota</taxon>
        <taxon>Metazoa</taxon>
        <taxon>Spiralia</taxon>
        <taxon>Lophotrochozoa</taxon>
        <taxon>Mollusca</taxon>
        <taxon>Bivalvia</taxon>
        <taxon>Autobranchia</taxon>
        <taxon>Pteriomorphia</taxon>
        <taxon>Pectinida</taxon>
        <taxon>Pectinoidea</taxon>
        <taxon>Pectinidae</taxon>
        <taxon>Mizuhopecten</taxon>
    </lineage>
</organism>
<reference evidence="8 9" key="1">
    <citation type="journal article" date="2017" name="Nat. Ecol. Evol.">
        <title>Scallop genome provides insights into evolution of bilaterian karyotype and development.</title>
        <authorList>
            <person name="Wang S."/>
            <person name="Zhang J."/>
            <person name="Jiao W."/>
            <person name="Li J."/>
            <person name="Xun X."/>
            <person name="Sun Y."/>
            <person name="Guo X."/>
            <person name="Huan P."/>
            <person name="Dong B."/>
            <person name="Zhang L."/>
            <person name="Hu X."/>
            <person name="Sun X."/>
            <person name="Wang J."/>
            <person name="Zhao C."/>
            <person name="Wang Y."/>
            <person name="Wang D."/>
            <person name="Huang X."/>
            <person name="Wang R."/>
            <person name="Lv J."/>
            <person name="Li Y."/>
            <person name="Zhang Z."/>
            <person name="Liu B."/>
            <person name="Lu W."/>
            <person name="Hui Y."/>
            <person name="Liang J."/>
            <person name="Zhou Z."/>
            <person name="Hou R."/>
            <person name="Li X."/>
            <person name="Liu Y."/>
            <person name="Li H."/>
            <person name="Ning X."/>
            <person name="Lin Y."/>
            <person name="Zhao L."/>
            <person name="Xing Q."/>
            <person name="Dou J."/>
            <person name="Li Y."/>
            <person name="Mao J."/>
            <person name="Guo H."/>
            <person name="Dou H."/>
            <person name="Li T."/>
            <person name="Mu C."/>
            <person name="Jiang W."/>
            <person name="Fu Q."/>
            <person name="Fu X."/>
            <person name="Miao Y."/>
            <person name="Liu J."/>
            <person name="Yu Q."/>
            <person name="Li R."/>
            <person name="Liao H."/>
            <person name="Li X."/>
            <person name="Kong Y."/>
            <person name="Jiang Z."/>
            <person name="Chourrout D."/>
            <person name="Li R."/>
            <person name="Bao Z."/>
        </authorList>
    </citation>
    <scope>NUCLEOTIDE SEQUENCE [LARGE SCALE GENOMIC DNA]</scope>
    <source>
        <strain evidence="8 9">PY_sf001</strain>
    </source>
</reference>
<dbReference type="GO" id="GO:0008270">
    <property type="term" value="F:zinc ion binding"/>
    <property type="evidence" value="ECO:0007669"/>
    <property type="project" value="UniProtKB-KW"/>
</dbReference>
<feature type="domain" description="C2H2-type" evidence="7">
    <location>
        <begin position="939"/>
        <end position="967"/>
    </location>
</feature>
<keyword evidence="2" id="KW-0677">Repeat</keyword>
<comment type="caution">
    <text evidence="8">The sequence shown here is derived from an EMBL/GenBank/DDBJ whole genome shotgun (WGS) entry which is preliminary data.</text>
</comment>
<sequence length="1140" mass="129107">MHGDYLSSKCITIRKKTVVIKMDQIQNASIQYHYAPQTGELVEGFDPSGVQPVGAMTGIIDSRQVIYTTSDGDGQLQVYHHDGSQAIQGLEGQDTIVFLDEGIKVETETEVDTASEAIEAVKYIEEGGDQKQKFIIQMAPQDQEVKQEPQRIIIPGLENSVVQLDEQVHRPANIRHIQSIQPRSVCPKKAIKAIEKPRRSQRLIMKPPQIAQQTVPQPVKSKATVISKSETTLPAKVVIKSKQVKHHKKYPTAQSENTEYIYVTRTLTSHKDDSQDVGKTVYNTIKVSRPPLKPVDTKTTPEATVPVMSHVEGSSSQPGSSQQVASPKLNQETAPALIQMVPPVSKQVTSVSQLVATTSQQVATTSQQVATTPQQVATTTPQQVATTSQQVAERSQQVAAISQKVATATVPVQASGIDIRLSSQQIQSLIKLQNKGPRMVSVLGASRNMVRKDGSVFPVDPVSKKIIFVPLSADEAKEAVSLDDEASDVSDEEQEPLAKKARPKYETLERATKGKLKGKWKKKPNYKNPKPKCHFSPKDVAPPPKQPAKYQKRDKSNSKSMETVALDPNIVIKKEASDVSDEEQEPLAKKARPKYETLERATTGKLKGKRKKKPKYKNPKPKRHFSPKDVAPPPKQPAKYKKRDKSNSKSMETVTLDPNIVKKKEVEKGENVALQKQKKKDEDELEEELEEKKCRMCLALHNAECPLMRRRVRLKINDNMGCLNSTMLSLKSLPKEFLLSSRYGHDLSVFASDIIEKGTHFGPLVGEQMTFEQISHKMDFTHLWLIETEETISAVDKKIIKYNFINTGNEMTSNWCRYLRPTLNAQECNLISYCKNEEIWFVAREDIQEGEELIMYFRFIEDLYKRKWFANLCNCTQKLCKRCDVVYTNLVSYVKHVQVFHPYLRRKLKAICKECGLVLESTGELTEHCKETHQGNGAFVCKDCGKQFPLPRGLQQHRQFVHIVEGNFACEHCGKYFFNKFKLREHMRNSHSEKEFRCEVCKKVVGSQTALNRHRKSHTQEGYKFTCDRCGKSCRDNSTLRSHMISHIKARQFPCTVAGCLIRYGSKGALQMHFAKTHFLSPEQIKVHMLSIITTEKQDGDELQKKVVTARVQKKRKSVTRTKIFYDLESEDEDDFIDYY</sequence>
<dbReference type="AlphaFoldDB" id="A0A210Q0N0"/>
<dbReference type="InterPro" id="IPR013087">
    <property type="entry name" value="Znf_C2H2_type"/>
</dbReference>
<evidence type="ECO:0000256" key="3">
    <source>
        <dbReference type="ARBA" id="ARBA00022771"/>
    </source>
</evidence>